<evidence type="ECO:0000256" key="1">
    <source>
        <dbReference type="SAM" id="Phobius"/>
    </source>
</evidence>
<reference evidence="2" key="1">
    <citation type="journal article" date="2023" name="Plant J.">
        <title>Genome sequences and population genomics provide insights into the demographic history, inbreeding, and mutation load of two 'living fossil' tree species of Dipteronia.</title>
        <authorList>
            <person name="Feng Y."/>
            <person name="Comes H.P."/>
            <person name="Chen J."/>
            <person name="Zhu S."/>
            <person name="Lu R."/>
            <person name="Zhang X."/>
            <person name="Li P."/>
            <person name="Qiu J."/>
            <person name="Olsen K.M."/>
            <person name="Qiu Y."/>
        </authorList>
    </citation>
    <scope>NUCLEOTIDE SEQUENCE</scope>
    <source>
        <strain evidence="2">KIB01</strain>
    </source>
</reference>
<accession>A0AAD9XMJ0</accession>
<evidence type="ECO:0000313" key="3">
    <source>
        <dbReference type="Proteomes" id="UP001280121"/>
    </source>
</evidence>
<keyword evidence="1" id="KW-1133">Transmembrane helix</keyword>
<keyword evidence="3" id="KW-1185">Reference proteome</keyword>
<sequence length="126" mass="14570">MIDLTCTMETSPIKSLSLVVLVYLFSLWLLMIWISLYIIYSVHFLIAWEVAGEDNNTLAKTVCTAILKSKENEDSRIYSSKFWSQECSPGVNNRSCLLSCSEQVCFSRNQIVYIYTEYLSPIKLRF</sequence>
<keyword evidence="1" id="KW-0472">Membrane</keyword>
<evidence type="ECO:0000313" key="2">
    <source>
        <dbReference type="EMBL" id="KAK2662371.1"/>
    </source>
</evidence>
<comment type="caution">
    <text evidence="2">The sequence shown here is derived from an EMBL/GenBank/DDBJ whole genome shotgun (WGS) entry which is preliminary data.</text>
</comment>
<organism evidence="2 3">
    <name type="scientific">Dipteronia dyeriana</name>
    <dbReference type="NCBI Taxonomy" id="168575"/>
    <lineage>
        <taxon>Eukaryota</taxon>
        <taxon>Viridiplantae</taxon>
        <taxon>Streptophyta</taxon>
        <taxon>Embryophyta</taxon>
        <taxon>Tracheophyta</taxon>
        <taxon>Spermatophyta</taxon>
        <taxon>Magnoliopsida</taxon>
        <taxon>eudicotyledons</taxon>
        <taxon>Gunneridae</taxon>
        <taxon>Pentapetalae</taxon>
        <taxon>rosids</taxon>
        <taxon>malvids</taxon>
        <taxon>Sapindales</taxon>
        <taxon>Sapindaceae</taxon>
        <taxon>Hippocastanoideae</taxon>
        <taxon>Acereae</taxon>
        <taxon>Dipteronia</taxon>
    </lineage>
</organism>
<feature type="transmembrane region" description="Helical" evidence="1">
    <location>
        <begin position="20"/>
        <end position="40"/>
    </location>
</feature>
<keyword evidence="1" id="KW-0812">Transmembrane</keyword>
<dbReference type="EMBL" id="JANJYI010000001">
    <property type="protein sequence ID" value="KAK2662371.1"/>
    <property type="molecule type" value="Genomic_DNA"/>
</dbReference>
<name>A0AAD9XMJ0_9ROSI</name>
<gene>
    <name evidence="2" type="ORF">Ddye_000945</name>
</gene>
<protein>
    <submittedName>
        <fullName evidence="2">Uncharacterized protein</fullName>
    </submittedName>
</protein>
<dbReference type="AlphaFoldDB" id="A0AAD9XMJ0"/>
<proteinExistence type="predicted"/>
<dbReference type="Proteomes" id="UP001280121">
    <property type="component" value="Unassembled WGS sequence"/>
</dbReference>